<dbReference type="Pfam" id="PF10826">
    <property type="entry name" value="DUF2551"/>
    <property type="match status" value="1"/>
</dbReference>
<gene>
    <name evidence="1" type="ORF">HWN36_03630</name>
</gene>
<reference evidence="1 2" key="1">
    <citation type="submission" date="2020-06" db="EMBL/GenBank/DDBJ databases">
        <title>Methanofollis fontis sp. nov., a methanogen isolated from marine sediments near a cold seep at Four-Way Closure Ridge offshore southwestern Taiwan.</title>
        <authorList>
            <person name="Chen S.-C."/>
            <person name="Teng N.-H."/>
            <person name="Lin Y.-S."/>
            <person name="Lai M.-C."/>
            <person name="Chen H.-H."/>
            <person name="Wang C.-C."/>
        </authorList>
    </citation>
    <scope>NUCLEOTIDE SEQUENCE [LARGE SCALE GENOMIC DNA]</scope>
    <source>
        <strain evidence="1 2">DSM 2702</strain>
    </source>
</reference>
<protein>
    <submittedName>
        <fullName evidence="1">DUF2551 domain-containing protein</fullName>
    </submittedName>
</protein>
<keyword evidence="2" id="KW-1185">Reference proteome</keyword>
<proteinExistence type="predicted"/>
<dbReference type="Proteomes" id="UP000570823">
    <property type="component" value="Unassembled WGS sequence"/>
</dbReference>
<dbReference type="InterPro" id="IPR020501">
    <property type="entry name" value="Uncharacterised_AF1218"/>
</dbReference>
<dbReference type="AlphaFoldDB" id="A0A7K4HMD6"/>
<comment type="caution">
    <text evidence="1">The sequence shown here is derived from an EMBL/GenBank/DDBJ whole genome shotgun (WGS) entry which is preliminary data.</text>
</comment>
<accession>A0A7K4HMD6</accession>
<name>A0A7K4HMD6_9EURY</name>
<sequence length="90" mass="10140">MHGPVSPFCKSRLDSGPNYFYRKFVTLSPELYTRLSETFAISYHSVASMVGIIASRMGILHVKRDMDGANAVYQIKEDYVCMVARLLKCG</sequence>
<evidence type="ECO:0000313" key="1">
    <source>
        <dbReference type="EMBL" id="NVO66423.1"/>
    </source>
</evidence>
<dbReference type="EMBL" id="JABXWR010000001">
    <property type="protein sequence ID" value="NVO66423.1"/>
    <property type="molecule type" value="Genomic_DNA"/>
</dbReference>
<organism evidence="1 2">
    <name type="scientific">Methanofollis tationis</name>
    <dbReference type="NCBI Taxonomy" id="81417"/>
    <lineage>
        <taxon>Archaea</taxon>
        <taxon>Methanobacteriati</taxon>
        <taxon>Methanobacteriota</taxon>
        <taxon>Stenosarchaea group</taxon>
        <taxon>Methanomicrobia</taxon>
        <taxon>Methanomicrobiales</taxon>
        <taxon>Methanomicrobiaceae</taxon>
        <taxon>Methanofollis</taxon>
    </lineage>
</organism>
<evidence type="ECO:0000313" key="2">
    <source>
        <dbReference type="Proteomes" id="UP000570823"/>
    </source>
</evidence>